<dbReference type="SMART" id="SM00790">
    <property type="entry name" value="AFOR_N"/>
    <property type="match status" value="1"/>
</dbReference>
<dbReference type="RefSeq" id="WP_084069915.1">
    <property type="nucleotide sequence ID" value="NZ_FWXY01000014.1"/>
</dbReference>
<protein>
    <submittedName>
        <fullName evidence="10">Aldehyde:ferredoxin oxidoreductase</fullName>
    </submittedName>
</protein>
<dbReference type="Proteomes" id="UP000192418">
    <property type="component" value="Unassembled WGS sequence"/>
</dbReference>
<dbReference type="Pfam" id="PF01314">
    <property type="entry name" value="AFOR_C"/>
    <property type="match status" value="1"/>
</dbReference>
<dbReference type="GO" id="GO:0046872">
    <property type="term" value="F:metal ion binding"/>
    <property type="evidence" value="ECO:0007669"/>
    <property type="project" value="UniProtKB-KW"/>
</dbReference>
<dbReference type="PANTHER" id="PTHR30038:SF7">
    <property type="entry name" value="TUNGSTEN-CONTAINING GLYCERALDEHYDE-3-PHOSPHATE:FERREDOXIN OXIDOREDUCTASE"/>
    <property type="match status" value="1"/>
</dbReference>
<dbReference type="SUPFAM" id="SSF56228">
    <property type="entry name" value="Aldehyde ferredoxin oxidoreductase, N-terminal domain"/>
    <property type="match status" value="1"/>
</dbReference>
<dbReference type="PANTHER" id="PTHR30038">
    <property type="entry name" value="ALDEHYDE FERREDOXIN OXIDOREDUCTASE"/>
    <property type="match status" value="1"/>
</dbReference>
<dbReference type="InterPro" id="IPR013983">
    <property type="entry name" value="Ald_Fedxn_OxRdtase_N"/>
</dbReference>
<keyword evidence="5" id="KW-0560">Oxidoreductase</keyword>
<proteinExistence type="inferred from homology"/>
<dbReference type="GO" id="GO:0009055">
    <property type="term" value="F:electron transfer activity"/>
    <property type="evidence" value="ECO:0007669"/>
    <property type="project" value="InterPro"/>
</dbReference>
<comment type="similarity">
    <text evidence="2">Belongs to the AOR/FOR family.</text>
</comment>
<evidence type="ECO:0000256" key="1">
    <source>
        <dbReference type="ARBA" id="ARBA00001966"/>
    </source>
</evidence>
<dbReference type="Gene3D" id="1.10.569.10">
    <property type="entry name" value="Aldehyde Ferredoxin Oxidoreductase Protein, subunit A, domain 2"/>
    <property type="match status" value="1"/>
</dbReference>
<dbReference type="Gene3D" id="1.10.599.10">
    <property type="entry name" value="Aldehyde Ferredoxin Oxidoreductase Protein, subunit A, domain 3"/>
    <property type="match status" value="1"/>
</dbReference>
<dbReference type="InterPro" id="IPR036021">
    <property type="entry name" value="Tungsten_al_ferr_oxy-like_C"/>
</dbReference>
<evidence type="ECO:0000256" key="4">
    <source>
        <dbReference type="ARBA" id="ARBA00022723"/>
    </source>
</evidence>
<evidence type="ECO:0000256" key="7">
    <source>
        <dbReference type="ARBA" id="ARBA00023014"/>
    </source>
</evidence>
<name>A0A1W2CX71_9BACT</name>
<dbReference type="GO" id="GO:0016625">
    <property type="term" value="F:oxidoreductase activity, acting on the aldehyde or oxo group of donors, iron-sulfur protein as acceptor"/>
    <property type="evidence" value="ECO:0007669"/>
    <property type="project" value="InterPro"/>
</dbReference>
<keyword evidence="11" id="KW-1185">Reference proteome</keyword>
<evidence type="ECO:0000256" key="8">
    <source>
        <dbReference type="ARBA" id="ARBA00049934"/>
    </source>
</evidence>
<feature type="domain" description="Aldehyde ferredoxin oxidoreductase N-terminal" evidence="9">
    <location>
        <begin position="1"/>
        <end position="111"/>
    </location>
</feature>
<keyword evidence="3" id="KW-0004">4Fe-4S</keyword>
<dbReference type="InterPro" id="IPR013984">
    <property type="entry name" value="Ald_Fedxn_OxRdtase_dom2"/>
</dbReference>
<evidence type="ECO:0000313" key="10">
    <source>
        <dbReference type="EMBL" id="SMC89831.1"/>
    </source>
</evidence>
<evidence type="ECO:0000256" key="6">
    <source>
        <dbReference type="ARBA" id="ARBA00023004"/>
    </source>
</evidence>
<dbReference type="OrthoDB" id="9763894at2"/>
<evidence type="ECO:0000256" key="2">
    <source>
        <dbReference type="ARBA" id="ARBA00011032"/>
    </source>
</evidence>
<keyword evidence="7" id="KW-0411">Iron-sulfur</keyword>
<dbReference type="Pfam" id="PF02730">
    <property type="entry name" value="AFOR_N"/>
    <property type="match status" value="1"/>
</dbReference>
<dbReference type="AlphaFoldDB" id="A0A1W2CX71"/>
<comment type="cofactor">
    <cofactor evidence="8">
        <name>tungstopterin</name>
        <dbReference type="ChEBI" id="CHEBI:30402"/>
    </cofactor>
</comment>
<dbReference type="GO" id="GO:0051539">
    <property type="term" value="F:4 iron, 4 sulfur cluster binding"/>
    <property type="evidence" value="ECO:0007669"/>
    <property type="project" value="UniProtKB-KW"/>
</dbReference>
<evidence type="ECO:0000259" key="9">
    <source>
        <dbReference type="SMART" id="SM00790"/>
    </source>
</evidence>
<keyword evidence="4" id="KW-0479">Metal-binding</keyword>
<evidence type="ECO:0000256" key="5">
    <source>
        <dbReference type="ARBA" id="ARBA00023002"/>
    </source>
</evidence>
<dbReference type="SUPFAM" id="SSF48310">
    <property type="entry name" value="Aldehyde ferredoxin oxidoreductase, C-terminal domains"/>
    <property type="match status" value="1"/>
</dbReference>
<evidence type="ECO:0000313" key="11">
    <source>
        <dbReference type="Proteomes" id="UP000192418"/>
    </source>
</evidence>
<dbReference type="InterPro" id="IPR051919">
    <property type="entry name" value="W-dependent_AOR"/>
</dbReference>
<reference evidence="10 11" key="1">
    <citation type="submission" date="2017-04" db="EMBL/GenBank/DDBJ databases">
        <authorList>
            <person name="Afonso C.L."/>
            <person name="Miller P.J."/>
            <person name="Scott M.A."/>
            <person name="Spackman E."/>
            <person name="Goraichik I."/>
            <person name="Dimitrov K.M."/>
            <person name="Suarez D.L."/>
            <person name="Swayne D.E."/>
        </authorList>
    </citation>
    <scope>NUCLEOTIDE SEQUENCE [LARGE SCALE GENOMIC DNA]</scope>
    <source>
        <strain evidence="10 11">DSM 3385</strain>
    </source>
</reference>
<dbReference type="InterPro" id="IPR001203">
    <property type="entry name" value="OxRdtase_Ald_Fedxn_C"/>
</dbReference>
<evidence type="ECO:0000256" key="3">
    <source>
        <dbReference type="ARBA" id="ARBA00022485"/>
    </source>
</evidence>
<dbReference type="EMBL" id="FWXY01000014">
    <property type="protein sequence ID" value="SMC89831.1"/>
    <property type="molecule type" value="Genomic_DNA"/>
</dbReference>
<dbReference type="Gene3D" id="3.60.9.10">
    <property type="entry name" value="Aldehyde ferredoxin oxidoreductase, N-terminal domain"/>
    <property type="match status" value="1"/>
</dbReference>
<comment type="cofactor">
    <cofactor evidence="1">
        <name>[4Fe-4S] cluster</name>
        <dbReference type="ChEBI" id="CHEBI:49883"/>
    </cofactor>
</comment>
<dbReference type="InterPro" id="IPR013985">
    <property type="entry name" value="Ald_Fedxn_OxRdtase_dom3"/>
</dbReference>
<gene>
    <name evidence="10" type="ORF">SAMN02746065_11439</name>
</gene>
<dbReference type="STRING" id="1121400.SAMN02746065_11439"/>
<accession>A0A1W2CX71</accession>
<sequence length="519" mass="55723">MILLKGKIKNAFDSLVVTGKADKPIYIHMKEGQASVKDATHLWGKDIYETQEILKKELGKEISVACIGKAGENQVAYACVMNDEGRAAGRCGFGALMGSKNLKAVVCEGKQKVTVASKETISALNKDAIPALKGNVIGMALNEFGTAMYTMAGMALGDVPSHYFTKSVFPAEKIDGLAMRTKYDVSNYFCQGCVVGCGRVLKDVAPDLPKVDGPEYETIAALGPLCGNVDLESIIRANHLCNLHGIDTISAGVSIAYAMYLYDKGVINEETTGLSLKWGDENAILKLLKMIIDNDGFGKLVGRGTLAMARELGRDEGEAAQVKGLEIPMHDPRAFAGQAICYATGPRGACHLKGDYVMVDSGMPVEEYGVIPGDRFATDRKKVESAVKFQAYKELFNSLAMCIMAPVPPALACGYLNAVTGWDITPDALLQTGMRSLAIKRVISNIMGMDANQDTLPTIANTALTEGSTAGVTYPIEEMVQTYYEIMGWDTATGRPGKEKLIELGLENLSDTLCNSTKS</sequence>
<dbReference type="InterPro" id="IPR036503">
    <property type="entry name" value="Ald_Fedxn_OxRdtase_N_sf"/>
</dbReference>
<keyword evidence="6" id="KW-0408">Iron</keyword>
<organism evidence="10 11">
    <name type="scientific">Desulfocicer vacuolatum DSM 3385</name>
    <dbReference type="NCBI Taxonomy" id="1121400"/>
    <lineage>
        <taxon>Bacteria</taxon>
        <taxon>Pseudomonadati</taxon>
        <taxon>Thermodesulfobacteriota</taxon>
        <taxon>Desulfobacteria</taxon>
        <taxon>Desulfobacterales</taxon>
        <taxon>Desulfobacteraceae</taxon>
        <taxon>Desulfocicer</taxon>
    </lineage>
</organism>